<gene>
    <name evidence="2" type="ORF">AZOBR_70131</name>
</gene>
<reference evidence="2 3" key="1">
    <citation type="journal article" date="2011" name="PLoS Genet.">
        <title>Azospirillum genomes reveal transition of bacteria from aquatic to terrestrial environments.</title>
        <authorList>
            <person name="Wisniewski-Dye F."/>
            <person name="Borziak K."/>
            <person name="Khalsa-Moyers G."/>
            <person name="Alexandre G."/>
            <person name="Sukharnikov L.O."/>
            <person name="Wuichet K."/>
            <person name="Hurst G.B."/>
            <person name="McDonald W.H."/>
            <person name="Robertson J.S."/>
            <person name="Barbe V."/>
            <person name="Calteau A."/>
            <person name="Rouy Z."/>
            <person name="Mangenot S."/>
            <person name="Prigent-Combaret C."/>
            <person name="Normand P."/>
            <person name="Boyer M."/>
            <person name="Siguier P."/>
            <person name="Dessaux Y."/>
            <person name="Elmerich C."/>
            <person name="Condemine G."/>
            <person name="Krishnen G."/>
            <person name="Kennedy I."/>
            <person name="Paterson A.H."/>
            <person name="Gonzalez V."/>
            <person name="Mavingui P."/>
            <person name="Zhulin I.B."/>
        </authorList>
    </citation>
    <scope>NUCLEOTIDE SEQUENCE [LARGE SCALE GENOMIC DNA]</scope>
    <source>
        <strain evidence="2 3">Sp245</strain>
    </source>
</reference>
<feature type="region of interest" description="Disordered" evidence="1">
    <location>
        <begin position="1"/>
        <end position="20"/>
    </location>
</feature>
<sequence>MDTANRRVSQGSASSQGDTA</sequence>
<dbReference type="AlphaFoldDB" id="A0A9P1NLB8"/>
<dbReference type="EMBL" id="HE577327">
    <property type="protein sequence ID" value="CCC97495.1"/>
    <property type="molecule type" value="Genomic_DNA"/>
</dbReference>
<evidence type="ECO:0000256" key="1">
    <source>
        <dbReference type="SAM" id="MobiDB-lite"/>
    </source>
</evidence>
<evidence type="ECO:0000313" key="3">
    <source>
        <dbReference type="Proteomes" id="UP000007319"/>
    </source>
</evidence>
<keyword evidence="3" id="KW-1185">Reference proteome</keyword>
<name>A0A9P1NLB8_9PROT</name>
<dbReference type="KEGG" id="abs:AZOBR_70131"/>
<proteinExistence type="predicted"/>
<accession>A0A9P1NLB8</accession>
<protein>
    <submittedName>
        <fullName evidence="2">Uncharacterized protein</fullName>
    </submittedName>
</protein>
<dbReference type="Proteomes" id="UP000007319">
    <property type="component" value="Chromosome"/>
</dbReference>
<organism evidence="2 3">
    <name type="scientific">Azospirillum baldaniorum</name>
    <dbReference type="NCBI Taxonomy" id="1064539"/>
    <lineage>
        <taxon>Bacteria</taxon>
        <taxon>Pseudomonadati</taxon>
        <taxon>Pseudomonadota</taxon>
        <taxon>Alphaproteobacteria</taxon>
        <taxon>Rhodospirillales</taxon>
        <taxon>Azospirillaceae</taxon>
        <taxon>Azospirillum</taxon>
    </lineage>
</organism>
<evidence type="ECO:0000313" key="2">
    <source>
        <dbReference type="EMBL" id="CCC97495.1"/>
    </source>
</evidence>